<keyword evidence="2" id="KW-1185">Reference proteome</keyword>
<sequence length="30" mass="3293">MIYRATVPINDGSSIVSGLEPEAFLSIFHQ</sequence>
<organism evidence="1 2">
    <name type="scientific">Araneus ventricosus</name>
    <name type="common">Orbweaver spider</name>
    <name type="synonym">Epeira ventricosa</name>
    <dbReference type="NCBI Taxonomy" id="182803"/>
    <lineage>
        <taxon>Eukaryota</taxon>
        <taxon>Metazoa</taxon>
        <taxon>Ecdysozoa</taxon>
        <taxon>Arthropoda</taxon>
        <taxon>Chelicerata</taxon>
        <taxon>Arachnida</taxon>
        <taxon>Araneae</taxon>
        <taxon>Araneomorphae</taxon>
        <taxon>Entelegynae</taxon>
        <taxon>Araneoidea</taxon>
        <taxon>Araneidae</taxon>
        <taxon>Araneus</taxon>
    </lineage>
</organism>
<comment type="caution">
    <text evidence="1">The sequence shown here is derived from an EMBL/GenBank/DDBJ whole genome shotgun (WGS) entry which is preliminary data.</text>
</comment>
<evidence type="ECO:0000313" key="2">
    <source>
        <dbReference type="Proteomes" id="UP000499080"/>
    </source>
</evidence>
<protein>
    <submittedName>
        <fullName evidence="1">Uncharacterized protein</fullName>
    </submittedName>
</protein>
<dbReference type="AlphaFoldDB" id="A0A4Y2IEG1"/>
<feature type="non-terminal residue" evidence="1">
    <location>
        <position position="30"/>
    </location>
</feature>
<evidence type="ECO:0000313" key="1">
    <source>
        <dbReference type="EMBL" id="GBM76058.1"/>
    </source>
</evidence>
<dbReference type="Proteomes" id="UP000499080">
    <property type="component" value="Unassembled WGS sequence"/>
</dbReference>
<dbReference type="EMBL" id="BGPR01262664">
    <property type="protein sequence ID" value="GBM76058.1"/>
    <property type="molecule type" value="Genomic_DNA"/>
</dbReference>
<proteinExistence type="predicted"/>
<accession>A0A4Y2IEG1</accession>
<reference evidence="1 2" key="1">
    <citation type="journal article" date="2019" name="Sci. Rep.">
        <title>Orb-weaving spider Araneus ventricosus genome elucidates the spidroin gene catalogue.</title>
        <authorList>
            <person name="Kono N."/>
            <person name="Nakamura H."/>
            <person name="Ohtoshi R."/>
            <person name="Moran D.A.P."/>
            <person name="Shinohara A."/>
            <person name="Yoshida Y."/>
            <person name="Fujiwara M."/>
            <person name="Mori M."/>
            <person name="Tomita M."/>
            <person name="Arakawa K."/>
        </authorList>
    </citation>
    <scope>NUCLEOTIDE SEQUENCE [LARGE SCALE GENOMIC DNA]</scope>
</reference>
<gene>
    <name evidence="1" type="ORF">AVEN_148276_1</name>
</gene>
<name>A0A4Y2IEG1_ARAVE</name>